<evidence type="ECO:0000313" key="2">
    <source>
        <dbReference type="EMBL" id="KAE9394536.1"/>
    </source>
</evidence>
<dbReference type="AlphaFoldDB" id="A0A6A4H9P2"/>
<proteinExistence type="predicted"/>
<dbReference type="InterPro" id="IPR046528">
    <property type="entry name" value="DUF6593"/>
</dbReference>
<gene>
    <name evidence="2" type="ORF">BT96DRAFT_943101</name>
</gene>
<reference evidence="2" key="1">
    <citation type="journal article" date="2019" name="Environ. Microbiol.">
        <title>Fungal ecological strategies reflected in gene transcription - a case study of two litter decomposers.</title>
        <authorList>
            <person name="Barbi F."/>
            <person name="Kohler A."/>
            <person name="Barry K."/>
            <person name="Baskaran P."/>
            <person name="Daum C."/>
            <person name="Fauchery L."/>
            <person name="Ihrmark K."/>
            <person name="Kuo A."/>
            <person name="LaButti K."/>
            <person name="Lipzen A."/>
            <person name="Morin E."/>
            <person name="Grigoriev I.V."/>
            <person name="Henrissat B."/>
            <person name="Lindahl B."/>
            <person name="Martin F."/>
        </authorList>
    </citation>
    <scope>NUCLEOTIDE SEQUENCE</scope>
    <source>
        <strain evidence="2">JB14</strain>
    </source>
</reference>
<dbReference type="EMBL" id="ML769548">
    <property type="protein sequence ID" value="KAE9394536.1"/>
    <property type="molecule type" value="Genomic_DNA"/>
</dbReference>
<dbReference type="Pfam" id="PF20236">
    <property type="entry name" value="DUF6593"/>
    <property type="match status" value="1"/>
</dbReference>
<organism evidence="2 3">
    <name type="scientific">Gymnopus androsaceus JB14</name>
    <dbReference type="NCBI Taxonomy" id="1447944"/>
    <lineage>
        <taxon>Eukaryota</taxon>
        <taxon>Fungi</taxon>
        <taxon>Dikarya</taxon>
        <taxon>Basidiomycota</taxon>
        <taxon>Agaricomycotina</taxon>
        <taxon>Agaricomycetes</taxon>
        <taxon>Agaricomycetidae</taxon>
        <taxon>Agaricales</taxon>
        <taxon>Marasmiineae</taxon>
        <taxon>Omphalotaceae</taxon>
        <taxon>Gymnopus</taxon>
    </lineage>
</organism>
<evidence type="ECO:0000313" key="3">
    <source>
        <dbReference type="Proteomes" id="UP000799118"/>
    </source>
</evidence>
<evidence type="ECO:0000259" key="1">
    <source>
        <dbReference type="Pfam" id="PF20236"/>
    </source>
</evidence>
<dbReference type="OrthoDB" id="3360976at2759"/>
<keyword evidence="3" id="KW-1185">Reference proteome</keyword>
<protein>
    <recommendedName>
        <fullName evidence="1">DUF6593 domain-containing protein</fullName>
    </recommendedName>
</protein>
<sequence>MVFTPPGTLIVRSREYGDGIEYGSSSRDDLEIIPDHYVKRLWRKNAVPTTVAFALGGGNSAASLDTGLNMQVQYINKSPDSSDRSVAFSATSNNATLTVRYGESGATIFKVEWNAKNVERSSITMDNKTTTIKEAVRRVGLISSTLQSRAFTGPDGMEYKWKMLYAKDSRHPVATTARLTSRDGSIHDESHPIYIAERGLKLASWIVATIAVLDRVQTVDK</sequence>
<accession>A0A6A4H9P2</accession>
<name>A0A6A4H9P2_9AGAR</name>
<feature type="domain" description="DUF6593" evidence="1">
    <location>
        <begin position="86"/>
        <end position="215"/>
    </location>
</feature>
<dbReference type="Proteomes" id="UP000799118">
    <property type="component" value="Unassembled WGS sequence"/>
</dbReference>